<dbReference type="InterPro" id="IPR034660">
    <property type="entry name" value="DinB/YfiT-like"/>
</dbReference>
<keyword evidence="2" id="KW-1185">Reference proteome</keyword>
<name>A0A5D9C6D1_9SPHN</name>
<evidence type="ECO:0000313" key="2">
    <source>
        <dbReference type="Proteomes" id="UP000322077"/>
    </source>
</evidence>
<proteinExistence type="predicted"/>
<protein>
    <submittedName>
        <fullName evidence="1">DUF1993 domain-containing protein</fullName>
    </submittedName>
</protein>
<dbReference type="PANTHER" id="PTHR36922:SF1">
    <property type="entry name" value="DUF1993 DOMAIN-CONTAINING PROTEIN"/>
    <property type="match status" value="1"/>
</dbReference>
<dbReference type="PANTHER" id="PTHR36922">
    <property type="entry name" value="BLL2446 PROTEIN"/>
    <property type="match status" value="1"/>
</dbReference>
<dbReference type="EMBL" id="VTOU01000003">
    <property type="protein sequence ID" value="TZG26600.1"/>
    <property type="molecule type" value="Genomic_DNA"/>
</dbReference>
<evidence type="ECO:0000313" key="1">
    <source>
        <dbReference type="EMBL" id="TZG26600.1"/>
    </source>
</evidence>
<dbReference type="SUPFAM" id="SSF109854">
    <property type="entry name" value="DinB/YfiT-like putative metalloenzymes"/>
    <property type="match status" value="1"/>
</dbReference>
<dbReference type="InterPro" id="IPR018531">
    <property type="entry name" value="DUF1993"/>
</dbReference>
<dbReference type="Gene3D" id="1.20.120.450">
    <property type="entry name" value="dinb family like domain"/>
    <property type="match status" value="1"/>
</dbReference>
<reference evidence="1 2" key="1">
    <citation type="submission" date="2019-08" db="EMBL/GenBank/DDBJ databases">
        <authorList>
            <person name="Wang G."/>
            <person name="Xu Z."/>
        </authorList>
    </citation>
    <scope>NUCLEOTIDE SEQUENCE [LARGE SCALE GENOMIC DNA]</scope>
    <source>
        <strain evidence="1 2">ZX</strain>
    </source>
</reference>
<dbReference type="Pfam" id="PF09351">
    <property type="entry name" value="DUF1993"/>
    <property type="match status" value="1"/>
</dbReference>
<dbReference type="AlphaFoldDB" id="A0A5D9C6D1"/>
<sequence>MSLYTLSIPVLRRGLVNMIACLDKGVAWCAETGLAEGELLDARLAPDMHPLTRQYQIASDAAKGAGGRLSGGEPPSMADTEASFADLRGRIQRTIDYLDTVDAATVDAKAGTEVLVKLPGAELRFSAEDFLASFVFPNFFFHASMAYAIMRMKGVPLGKMDYLQLQNVIVRTPAAA</sequence>
<gene>
    <name evidence="1" type="ORF">FYJ91_15580</name>
</gene>
<accession>A0A5D9C6D1</accession>
<comment type="caution">
    <text evidence="1">The sequence shown here is derived from an EMBL/GenBank/DDBJ whole genome shotgun (WGS) entry which is preliminary data.</text>
</comment>
<dbReference type="Proteomes" id="UP000322077">
    <property type="component" value="Unassembled WGS sequence"/>
</dbReference>
<organism evidence="1 2">
    <name type="scientific">Sphingomonas montanisoli</name>
    <dbReference type="NCBI Taxonomy" id="2606412"/>
    <lineage>
        <taxon>Bacteria</taxon>
        <taxon>Pseudomonadati</taxon>
        <taxon>Pseudomonadota</taxon>
        <taxon>Alphaproteobacteria</taxon>
        <taxon>Sphingomonadales</taxon>
        <taxon>Sphingomonadaceae</taxon>
        <taxon>Sphingomonas</taxon>
    </lineage>
</organism>